<feature type="transmembrane region" description="Helical" evidence="1">
    <location>
        <begin position="445"/>
        <end position="467"/>
    </location>
</feature>
<evidence type="ECO:0000313" key="3">
    <source>
        <dbReference type="Proteomes" id="UP000027345"/>
    </source>
</evidence>
<keyword evidence="1" id="KW-1133">Transmembrane helix</keyword>
<sequence>MSGRLVLRTLVGLLLSVVTAIAVNAATSVTFPGPLRLIQRYPWWAVGVAVLATCAYVVWDIRATRASRADLTPAQSDRLRDRLLHGTRWIWVDGVLARSLGEVLRLELSLQPRRTKVTHPVHLLLPGHDDVLPAGTPPVDVYGRYGEQLLILGAPGAGKSTMLLELARDLLARAEKDPVTQIPVVLHLSSWPPKDDIPFETWVVNELRRFYGVSPAHGRYAVESGMVSLLLDGLDEVPAGRARKCVTALNRFRDRRPGTSIAVTCRVQDYDDIETRLKLAGAVLIQPLTPEAADAWLAELGPELDGLRAVLDGDESLRDLVRTPLTLTIAAFAYQGREVTVFTGLDSLFAAYTHRMLERSRAALADTTGYDEAVARRWFATLARGMVEVGTIAISPELPARIRVGWIDRDAVPWSRLPRWLLLAGLPMALLAGVTTFVIGPWPAAPFVAVLTGATAWIRADAPSWFTGEHSYKSNLETTGEEFRREQAGWAAVFGLAAIGVLMAVVFIRMLITTEELGWFNTVFTSVSMGLILTLTAALSGFSWVTGLSNVVAEFTQDAIRGVSRWLGPRATAVLAVLVAGAAAGGAGAIVGHVLGALGAFAVFGGDLWPWHLVFGLGLAVVFGSAGGLVLAAQYAVSDTFTAPLVYRHLARAGALPPDLGHFLAWADDRILLRRTGADYQFVHRLYRDWWAGRDQSRDST</sequence>
<proteinExistence type="predicted"/>
<dbReference type="AlphaFoldDB" id="A0A066TZD0"/>
<feature type="transmembrane region" description="Helical" evidence="1">
    <location>
        <begin position="488"/>
        <end position="512"/>
    </location>
</feature>
<dbReference type="SUPFAM" id="SSF52540">
    <property type="entry name" value="P-loop containing nucleoside triphosphate hydrolases"/>
    <property type="match status" value="1"/>
</dbReference>
<keyword evidence="1" id="KW-0472">Membrane</keyword>
<dbReference type="RefSeq" id="WP_043782072.1">
    <property type="nucleotide sequence ID" value="NZ_JMQI01000041.1"/>
</dbReference>
<dbReference type="eggNOG" id="COG5635">
    <property type="taxonomic scope" value="Bacteria"/>
</dbReference>
<feature type="transmembrane region" description="Helical" evidence="1">
    <location>
        <begin position="532"/>
        <end position="553"/>
    </location>
</feature>
<feature type="transmembrane region" description="Helical" evidence="1">
    <location>
        <begin position="41"/>
        <end position="59"/>
    </location>
</feature>
<evidence type="ECO:0008006" key="4">
    <source>
        <dbReference type="Google" id="ProtNLM"/>
    </source>
</evidence>
<comment type="caution">
    <text evidence="2">The sequence shown here is derived from an EMBL/GenBank/DDBJ whole genome shotgun (WGS) entry which is preliminary data.</text>
</comment>
<evidence type="ECO:0000313" key="2">
    <source>
        <dbReference type="EMBL" id="KDN20566.1"/>
    </source>
</evidence>
<name>A0A066TZD0_9PSEU</name>
<feature type="transmembrane region" description="Helical" evidence="1">
    <location>
        <begin position="574"/>
        <end position="603"/>
    </location>
</feature>
<accession>A0A066TZD0</accession>
<dbReference type="STRING" id="287986.DV20_19320"/>
<dbReference type="EMBL" id="JMQI01000041">
    <property type="protein sequence ID" value="KDN20566.1"/>
    <property type="molecule type" value="Genomic_DNA"/>
</dbReference>
<dbReference type="Gene3D" id="3.40.50.300">
    <property type="entry name" value="P-loop containing nucleotide triphosphate hydrolases"/>
    <property type="match status" value="1"/>
</dbReference>
<reference evidence="2 3" key="1">
    <citation type="submission" date="2014-05" db="EMBL/GenBank/DDBJ databases">
        <title>Draft genome sequence of Amycolatopsis rifamycinica DSM 46095.</title>
        <authorList>
            <person name="Lal R."/>
            <person name="Saxena A."/>
            <person name="Kumari R."/>
            <person name="Mukherjee U."/>
            <person name="Singh P."/>
            <person name="Sangwan N."/>
            <person name="Mahato N.K."/>
        </authorList>
    </citation>
    <scope>NUCLEOTIDE SEQUENCE [LARGE SCALE GENOMIC DNA]</scope>
    <source>
        <strain evidence="2 3">DSM 46095</strain>
    </source>
</reference>
<feature type="transmembrane region" description="Helical" evidence="1">
    <location>
        <begin position="420"/>
        <end position="439"/>
    </location>
</feature>
<dbReference type="Proteomes" id="UP000027345">
    <property type="component" value="Unassembled WGS sequence"/>
</dbReference>
<feature type="transmembrane region" description="Helical" evidence="1">
    <location>
        <begin position="609"/>
        <end position="632"/>
    </location>
</feature>
<dbReference type="OrthoDB" id="419058at2"/>
<dbReference type="InterPro" id="IPR027417">
    <property type="entry name" value="P-loop_NTPase"/>
</dbReference>
<evidence type="ECO:0000256" key="1">
    <source>
        <dbReference type="SAM" id="Phobius"/>
    </source>
</evidence>
<protein>
    <recommendedName>
        <fullName evidence="4">NACHT domain-containing protein</fullName>
    </recommendedName>
</protein>
<organism evidence="2 3">
    <name type="scientific">Amycolatopsis rifamycinica</name>
    <dbReference type="NCBI Taxonomy" id="287986"/>
    <lineage>
        <taxon>Bacteria</taxon>
        <taxon>Bacillati</taxon>
        <taxon>Actinomycetota</taxon>
        <taxon>Actinomycetes</taxon>
        <taxon>Pseudonocardiales</taxon>
        <taxon>Pseudonocardiaceae</taxon>
        <taxon>Amycolatopsis</taxon>
    </lineage>
</organism>
<gene>
    <name evidence="2" type="ORF">DV20_19320</name>
</gene>
<keyword evidence="1" id="KW-0812">Transmembrane</keyword>
<keyword evidence="3" id="KW-1185">Reference proteome</keyword>